<dbReference type="PANTHER" id="PTHR36467:SF1">
    <property type="entry name" value="TRANSMEMBRANE PROTEIN 207"/>
    <property type="match status" value="1"/>
</dbReference>
<name>A0AAV6Z1P8_ENGPU</name>
<organism evidence="3 4">
    <name type="scientific">Engystomops pustulosus</name>
    <name type="common">Tungara frog</name>
    <name type="synonym">Physalaemus pustulosus</name>
    <dbReference type="NCBI Taxonomy" id="76066"/>
    <lineage>
        <taxon>Eukaryota</taxon>
        <taxon>Metazoa</taxon>
        <taxon>Chordata</taxon>
        <taxon>Craniata</taxon>
        <taxon>Vertebrata</taxon>
        <taxon>Euteleostomi</taxon>
        <taxon>Amphibia</taxon>
        <taxon>Batrachia</taxon>
        <taxon>Anura</taxon>
        <taxon>Neobatrachia</taxon>
        <taxon>Hyloidea</taxon>
        <taxon>Leptodactylidae</taxon>
        <taxon>Leiuperinae</taxon>
        <taxon>Engystomops</taxon>
    </lineage>
</organism>
<dbReference type="AlphaFoldDB" id="A0AAV6Z1P8"/>
<keyword evidence="2" id="KW-1133">Transmembrane helix</keyword>
<protein>
    <recommendedName>
        <fullName evidence="5">Transmembrane protein 207</fullName>
    </recommendedName>
</protein>
<dbReference type="PANTHER" id="PTHR36467">
    <property type="entry name" value="TRANSMEMBRANE PROTEIN 207"/>
    <property type="match status" value="1"/>
</dbReference>
<evidence type="ECO:0000256" key="2">
    <source>
        <dbReference type="SAM" id="Phobius"/>
    </source>
</evidence>
<evidence type="ECO:0008006" key="5">
    <source>
        <dbReference type="Google" id="ProtNLM"/>
    </source>
</evidence>
<accession>A0AAV6Z1P8</accession>
<keyword evidence="2" id="KW-0812">Transmembrane</keyword>
<sequence>MRFKTVCSYFLNPLNGLVYFAFPQPSCSGLCDLSEICVSYIEQPLSVWYIWIFLLVLLILIVRCVAACCLQCCVKRQAKVCSRKTVTVVTLSRSDSIYGTDSSQCPPPQPWSSNQTSDSSVFTVSLGDLELGAPPSYEELFCNRKN</sequence>
<comment type="caution">
    <text evidence="3">The sequence shown here is derived from an EMBL/GenBank/DDBJ whole genome shotgun (WGS) entry which is preliminary data.</text>
</comment>
<dbReference type="EMBL" id="WNYA01005697">
    <property type="protein sequence ID" value="KAG8542095.1"/>
    <property type="molecule type" value="Genomic_DNA"/>
</dbReference>
<evidence type="ECO:0000313" key="3">
    <source>
        <dbReference type="EMBL" id="KAG8542095.1"/>
    </source>
</evidence>
<reference evidence="3" key="1">
    <citation type="thesis" date="2020" institute="ProQuest LLC" country="789 East Eisenhower Parkway, Ann Arbor, MI, USA">
        <title>Comparative Genomics and Chromosome Evolution.</title>
        <authorList>
            <person name="Mudd A.B."/>
        </authorList>
    </citation>
    <scope>NUCLEOTIDE SEQUENCE</scope>
    <source>
        <strain evidence="3">237g6f4</strain>
        <tissue evidence="3">Blood</tissue>
    </source>
</reference>
<evidence type="ECO:0000313" key="4">
    <source>
        <dbReference type="Proteomes" id="UP000824782"/>
    </source>
</evidence>
<feature type="region of interest" description="Disordered" evidence="1">
    <location>
        <begin position="98"/>
        <end position="119"/>
    </location>
</feature>
<evidence type="ECO:0000256" key="1">
    <source>
        <dbReference type="SAM" id="MobiDB-lite"/>
    </source>
</evidence>
<feature type="transmembrane region" description="Helical" evidence="2">
    <location>
        <begin position="48"/>
        <end position="74"/>
    </location>
</feature>
<keyword evidence="2" id="KW-0472">Membrane</keyword>
<gene>
    <name evidence="3" type="ORF">GDO81_027471</name>
</gene>
<dbReference type="InterPro" id="IPR039490">
    <property type="entry name" value="TMEM207"/>
</dbReference>
<proteinExistence type="predicted"/>
<keyword evidence="4" id="KW-1185">Reference proteome</keyword>
<dbReference type="Proteomes" id="UP000824782">
    <property type="component" value="Unassembled WGS sequence"/>
</dbReference>